<accession>A0A4Y2PY92</accession>
<sequence>MELPLSCLGIQGLLNDSRCNGSSTDAGVLAAITGHGPTLPVGGTYYHWRVVTRPPPLLFPQEKRDPVTYQAASHPRARSAPWGIKWRKVHVNRGERVITT</sequence>
<evidence type="ECO:0000313" key="2">
    <source>
        <dbReference type="Proteomes" id="UP000499080"/>
    </source>
</evidence>
<name>A0A4Y2PY92_ARAVE</name>
<comment type="caution">
    <text evidence="1">The sequence shown here is derived from an EMBL/GenBank/DDBJ whole genome shotgun (WGS) entry which is preliminary data.</text>
</comment>
<dbReference type="EMBL" id="BGPR01012212">
    <property type="protein sequence ID" value="GBN55076.1"/>
    <property type="molecule type" value="Genomic_DNA"/>
</dbReference>
<keyword evidence="2" id="KW-1185">Reference proteome</keyword>
<dbReference type="AlphaFoldDB" id="A0A4Y2PY92"/>
<dbReference type="Proteomes" id="UP000499080">
    <property type="component" value="Unassembled WGS sequence"/>
</dbReference>
<reference evidence="1 2" key="1">
    <citation type="journal article" date="2019" name="Sci. Rep.">
        <title>Orb-weaving spider Araneus ventricosus genome elucidates the spidroin gene catalogue.</title>
        <authorList>
            <person name="Kono N."/>
            <person name="Nakamura H."/>
            <person name="Ohtoshi R."/>
            <person name="Moran D.A.P."/>
            <person name="Shinohara A."/>
            <person name="Yoshida Y."/>
            <person name="Fujiwara M."/>
            <person name="Mori M."/>
            <person name="Tomita M."/>
            <person name="Arakawa K."/>
        </authorList>
    </citation>
    <scope>NUCLEOTIDE SEQUENCE [LARGE SCALE GENOMIC DNA]</scope>
</reference>
<organism evidence="1 2">
    <name type="scientific">Araneus ventricosus</name>
    <name type="common">Orbweaver spider</name>
    <name type="synonym">Epeira ventricosa</name>
    <dbReference type="NCBI Taxonomy" id="182803"/>
    <lineage>
        <taxon>Eukaryota</taxon>
        <taxon>Metazoa</taxon>
        <taxon>Ecdysozoa</taxon>
        <taxon>Arthropoda</taxon>
        <taxon>Chelicerata</taxon>
        <taxon>Arachnida</taxon>
        <taxon>Araneae</taxon>
        <taxon>Araneomorphae</taxon>
        <taxon>Entelegynae</taxon>
        <taxon>Araneoidea</taxon>
        <taxon>Araneidae</taxon>
        <taxon>Araneus</taxon>
    </lineage>
</organism>
<proteinExistence type="predicted"/>
<evidence type="ECO:0000313" key="1">
    <source>
        <dbReference type="EMBL" id="GBN55076.1"/>
    </source>
</evidence>
<protein>
    <submittedName>
        <fullName evidence="1">Uncharacterized protein</fullName>
    </submittedName>
</protein>
<gene>
    <name evidence="1" type="ORF">AVEN_55421_1</name>
</gene>